<dbReference type="SMART" id="SM00595">
    <property type="entry name" value="MADF"/>
    <property type="match status" value="1"/>
</dbReference>
<feature type="chain" id="PRO_5031512754" description="MADF domain-containing protein" evidence="2">
    <location>
        <begin position="17"/>
        <end position="538"/>
    </location>
</feature>
<gene>
    <name evidence="4" type="ORF">TGEB3V08_LOCUS5200</name>
</gene>
<dbReference type="GO" id="GO:0003677">
    <property type="term" value="F:DNA binding"/>
    <property type="evidence" value="ECO:0007669"/>
    <property type="project" value="InterPro"/>
</dbReference>
<feature type="domain" description="MADF" evidence="3">
    <location>
        <begin position="273"/>
        <end position="365"/>
    </location>
</feature>
<feature type="compositionally biased region" description="Basic and acidic residues" evidence="1">
    <location>
        <begin position="224"/>
        <end position="236"/>
    </location>
</feature>
<dbReference type="AlphaFoldDB" id="A0A7R9JXJ1"/>
<keyword evidence="2" id="KW-0732">Signal</keyword>
<organism evidence="4">
    <name type="scientific">Timema genevievae</name>
    <name type="common">Walking stick</name>
    <dbReference type="NCBI Taxonomy" id="629358"/>
    <lineage>
        <taxon>Eukaryota</taxon>
        <taxon>Metazoa</taxon>
        <taxon>Ecdysozoa</taxon>
        <taxon>Arthropoda</taxon>
        <taxon>Hexapoda</taxon>
        <taxon>Insecta</taxon>
        <taxon>Pterygota</taxon>
        <taxon>Neoptera</taxon>
        <taxon>Polyneoptera</taxon>
        <taxon>Phasmatodea</taxon>
        <taxon>Timematodea</taxon>
        <taxon>Timematoidea</taxon>
        <taxon>Timematidae</taxon>
        <taxon>Timema</taxon>
    </lineage>
</organism>
<dbReference type="SUPFAM" id="SSF54001">
    <property type="entry name" value="Cysteine proteinases"/>
    <property type="match status" value="1"/>
</dbReference>
<dbReference type="InterPro" id="IPR006578">
    <property type="entry name" value="MADF-dom"/>
</dbReference>
<dbReference type="Pfam" id="PF02944">
    <property type="entry name" value="BESS"/>
    <property type="match status" value="1"/>
</dbReference>
<dbReference type="PANTHER" id="PTHR35249:SF2">
    <property type="entry name" value="DYNEIN REGULATORY COMPLEX SUBUNIT 7"/>
    <property type="match status" value="1"/>
</dbReference>
<dbReference type="GO" id="GO:0030317">
    <property type="term" value="P:flagellated sperm motility"/>
    <property type="evidence" value="ECO:0007669"/>
    <property type="project" value="TreeGrafter"/>
</dbReference>
<feature type="region of interest" description="Disordered" evidence="1">
    <location>
        <begin position="224"/>
        <end position="246"/>
    </location>
</feature>
<evidence type="ECO:0000259" key="3">
    <source>
        <dbReference type="PROSITE" id="PS51029"/>
    </source>
</evidence>
<evidence type="ECO:0000256" key="1">
    <source>
        <dbReference type="SAM" id="MobiDB-lite"/>
    </source>
</evidence>
<evidence type="ECO:0000256" key="2">
    <source>
        <dbReference type="SAM" id="SignalP"/>
    </source>
</evidence>
<dbReference type="InterPro" id="IPR004210">
    <property type="entry name" value="BESS_motif"/>
</dbReference>
<protein>
    <recommendedName>
        <fullName evidence="3">MADF domain-containing protein</fullName>
    </recommendedName>
</protein>
<dbReference type="Pfam" id="PF10545">
    <property type="entry name" value="MADF_DNA_bdg"/>
    <property type="match status" value="1"/>
</dbReference>
<feature type="signal peptide" evidence="2">
    <location>
        <begin position="1"/>
        <end position="16"/>
    </location>
</feature>
<dbReference type="PANTHER" id="PTHR35249">
    <property type="entry name" value="DYNEIN REGULATORY COMPLEX SUBUNIT 7"/>
    <property type="match status" value="1"/>
</dbReference>
<proteinExistence type="predicted"/>
<reference evidence="4" key="1">
    <citation type="submission" date="2020-11" db="EMBL/GenBank/DDBJ databases">
        <authorList>
            <person name="Tran Van P."/>
        </authorList>
    </citation>
    <scope>NUCLEOTIDE SEQUENCE</scope>
</reference>
<accession>A0A7R9JXJ1</accession>
<dbReference type="GO" id="GO:0031514">
    <property type="term" value="C:motile cilium"/>
    <property type="evidence" value="ECO:0007669"/>
    <property type="project" value="TreeGrafter"/>
</dbReference>
<evidence type="ECO:0000313" key="4">
    <source>
        <dbReference type="EMBL" id="CAD7593145.1"/>
    </source>
</evidence>
<sequence length="538" mass="59671">MPAFYVFVSLKTCWLAFTPYRQSGVTNIQGVFTPDGQCSVTNIQGVFTPDGQCSVTFLQGVFTLDGQCSVTNIQGVFTPNGQFSVTSIQGVFTPDGQCSVTILQGVFKPDGQCNVTSIQGVFTPDGQCSVTSIQCVFTPDGQCSVTNIQCVFTPDGQCTVTNIQSVFTPDGQCSVTSIQCVFTPDGQCSVTSIQGVFTPDGQCSVTNIKVPRLTKQFISRERELYSAKRSRPDARRSPAHSPSLATPSELKISGNFSTVAACGRGLNCRVMDTLISKVFLKPEIWDKRRKEYSNRVVVDGCWRDISKEMGVEEGALRRKWKYLRYQFSVQLGNIRPPRSVDPGDSTYDPKWPHYKSLASSSVETLHIAPKIMMTYCFFRSLLPYISKIPSHLKLRFRNKIQEVVEKFAFPSGQPTFQYHQPECLMSPTTVLSIQEGYCFEYSTLLVSFLIGSGYDAYVVSGYATREFCNNDQSMVDCPHLLKELEHLATILVLRGERQATVNSLFSCLLSTVVTLSCCILSAASFRCVLLLEFSYSFS</sequence>
<dbReference type="PROSITE" id="PS51029">
    <property type="entry name" value="MADF"/>
    <property type="match status" value="1"/>
</dbReference>
<dbReference type="InterPro" id="IPR033551">
    <property type="entry name" value="DRC7/lobo"/>
</dbReference>
<dbReference type="EMBL" id="OE840895">
    <property type="protein sequence ID" value="CAD7593145.1"/>
    <property type="molecule type" value="Genomic_DNA"/>
</dbReference>
<dbReference type="InterPro" id="IPR038765">
    <property type="entry name" value="Papain-like_cys_pep_sf"/>
</dbReference>
<name>A0A7R9JXJ1_TIMGE</name>